<dbReference type="GO" id="GO:0016020">
    <property type="term" value="C:membrane"/>
    <property type="evidence" value="ECO:0007669"/>
    <property type="project" value="UniProtKB-SubCell"/>
</dbReference>
<keyword evidence="4" id="KW-1133">Transmembrane helix</keyword>
<evidence type="ECO:0000256" key="2">
    <source>
        <dbReference type="ARBA" id="ARBA00007018"/>
    </source>
</evidence>
<dbReference type="Proteomes" id="UP000694424">
    <property type="component" value="Unplaced"/>
</dbReference>
<dbReference type="PANTHER" id="PTHR20855:SF38">
    <property type="entry name" value="MEMBRANE PROGESTIN RECEPTOR GAMMA"/>
    <property type="match status" value="1"/>
</dbReference>
<keyword evidence="3" id="KW-0812">Transmembrane</keyword>
<accession>A0A8B9S5Z4</accession>
<evidence type="ECO:0000256" key="4">
    <source>
        <dbReference type="ARBA" id="ARBA00022989"/>
    </source>
</evidence>
<keyword evidence="8" id="KW-1185">Reference proteome</keyword>
<dbReference type="InterPro" id="IPR004254">
    <property type="entry name" value="AdipoR/HlyIII-related"/>
</dbReference>
<evidence type="ECO:0000313" key="7">
    <source>
        <dbReference type="Ensembl" id="ENSAOWP00000009390.1"/>
    </source>
</evidence>
<reference evidence="7" key="1">
    <citation type="submission" date="2025-08" db="UniProtKB">
        <authorList>
            <consortium name="Ensembl"/>
        </authorList>
    </citation>
    <scope>IDENTIFICATION</scope>
</reference>
<reference evidence="7" key="2">
    <citation type="submission" date="2025-09" db="UniProtKB">
        <authorList>
            <consortium name="Ensembl"/>
        </authorList>
    </citation>
    <scope>IDENTIFICATION</scope>
</reference>
<evidence type="ECO:0000256" key="6">
    <source>
        <dbReference type="SAM" id="MobiDB-lite"/>
    </source>
</evidence>
<dbReference type="Ensembl" id="ENSAOWT00000010650.1">
    <property type="protein sequence ID" value="ENSAOWP00000009390.1"/>
    <property type="gene ID" value="ENSAOWG00000006467.1"/>
</dbReference>
<comment type="subcellular location">
    <subcellularLocation>
        <location evidence="1">Membrane</location>
        <topology evidence="1">Multi-pass membrane protein</topology>
    </subcellularLocation>
</comment>
<feature type="compositionally biased region" description="Basic and acidic residues" evidence="6">
    <location>
        <begin position="94"/>
        <end position="103"/>
    </location>
</feature>
<name>A0A8B9S5Z4_APTOW</name>
<evidence type="ECO:0000256" key="1">
    <source>
        <dbReference type="ARBA" id="ARBA00004141"/>
    </source>
</evidence>
<dbReference type="AlphaFoldDB" id="A0A8B9S5Z4"/>
<protein>
    <submittedName>
        <fullName evidence="7">Uncharacterized protein</fullName>
    </submittedName>
</protein>
<evidence type="ECO:0000256" key="5">
    <source>
        <dbReference type="ARBA" id="ARBA00023136"/>
    </source>
</evidence>
<evidence type="ECO:0000313" key="8">
    <source>
        <dbReference type="Proteomes" id="UP000694424"/>
    </source>
</evidence>
<dbReference type="PANTHER" id="PTHR20855">
    <property type="entry name" value="ADIPOR/PROGESTIN RECEPTOR-RELATED"/>
    <property type="match status" value="1"/>
</dbReference>
<proteinExistence type="inferred from homology"/>
<evidence type="ECO:0000256" key="3">
    <source>
        <dbReference type="ARBA" id="ARBA00022692"/>
    </source>
</evidence>
<organism evidence="7 8">
    <name type="scientific">Apteryx owenii</name>
    <name type="common">Little spotted kiwi</name>
    <dbReference type="NCBI Taxonomy" id="8824"/>
    <lineage>
        <taxon>Eukaryota</taxon>
        <taxon>Metazoa</taxon>
        <taxon>Chordata</taxon>
        <taxon>Craniata</taxon>
        <taxon>Vertebrata</taxon>
        <taxon>Euteleostomi</taxon>
        <taxon>Archelosauria</taxon>
        <taxon>Archosauria</taxon>
        <taxon>Dinosauria</taxon>
        <taxon>Saurischia</taxon>
        <taxon>Theropoda</taxon>
        <taxon>Coelurosauria</taxon>
        <taxon>Aves</taxon>
        <taxon>Palaeognathae</taxon>
        <taxon>Apterygiformes</taxon>
        <taxon>Apterygidae</taxon>
        <taxon>Apteryx</taxon>
    </lineage>
</organism>
<comment type="similarity">
    <text evidence="2">Belongs to the ADIPOR family.</text>
</comment>
<keyword evidence="5" id="KW-0472">Membrane</keyword>
<dbReference type="GO" id="GO:0038023">
    <property type="term" value="F:signaling receptor activity"/>
    <property type="evidence" value="ECO:0007669"/>
    <property type="project" value="TreeGrafter"/>
</dbReference>
<sequence length="112" mass="12938">MLSLKLPRLLSSNQVPEVSEQGILFGYRHPRSSATDCLLSVFQMTNETLNIWTHFVPTWYVTCSAFLIQRCAFKRSQICRGRWRGFCRGSLQRQEGRRAEEKGLVPGESAWE</sequence>
<feature type="region of interest" description="Disordered" evidence="6">
    <location>
        <begin position="92"/>
        <end position="112"/>
    </location>
</feature>